<evidence type="ECO:0000313" key="18">
    <source>
        <dbReference type="Proteomes" id="UP000183104"/>
    </source>
</evidence>
<keyword evidence="5 14" id="KW-0698">rRNA processing</keyword>
<dbReference type="InterPro" id="IPR007197">
    <property type="entry name" value="rSAM"/>
</dbReference>
<dbReference type="GO" id="GO:0046872">
    <property type="term" value="F:metal ion binding"/>
    <property type="evidence" value="ECO:0007669"/>
    <property type="project" value="UniProtKB-KW"/>
</dbReference>
<evidence type="ECO:0000256" key="14">
    <source>
        <dbReference type="HAMAP-Rule" id="MF_01849"/>
    </source>
</evidence>
<keyword evidence="3 14" id="KW-0004">4Fe-4S</keyword>
<dbReference type="EMBL" id="FMUN01000008">
    <property type="protein sequence ID" value="SCY61867.1"/>
    <property type="molecule type" value="Genomic_DNA"/>
</dbReference>
<feature type="binding site" evidence="14">
    <location>
        <position position="133"/>
    </location>
    <ligand>
        <name>[4Fe-4S] cluster</name>
        <dbReference type="ChEBI" id="CHEBI:49883"/>
        <note>4Fe-4S-S-AdoMet</note>
    </ligand>
</feature>
<dbReference type="RefSeq" id="WP_054965850.1">
    <property type="nucleotide sequence ID" value="NZ_FMUN01000008.1"/>
</dbReference>
<dbReference type="PIRSF" id="PIRSF006004">
    <property type="entry name" value="CHP00048"/>
    <property type="match status" value="1"/>
</dbReference>
<keyword evidence="9 14" id="KW-0819">tRNA processing</keyword>
<feature type="binding site" evidence="14">
    <location>
        <position position="208"/>
    </location>
    <ligand>
        <name>S-adenosyl-L-methionine</name>
        <dbReference type="ChEBI" id="CHEBI:59789"/>
    </ligand>
</feature>
<dbReference type="Pfam" id="PF04055">
    <property type="entry name" value="Radical_SAM"/>
    <property type="match status" value="1"/>
</dbReference>
<evidence type="ECO:0000256" key="13">
    <source>
        <dbReference type="ARBA" id="ARBA00023157"/>
    </source>
</evidence>
<evidence type="ECO:0000256" key="2">
    <source>
        <dbReference type="ARBA" id="ARBA00007544"/>
    </source>
</evidence>
<dbReference type="PANTHER" id="PTHR30544:SF5">
    <property type="entry name" value="RADICAL SAM CORE DOMAIN-CONTAINING PROTEIN"/>
    <property type="match status" value="1"/>
</dbReference>
<gene>
    <name evidence="14" type="primary">rlmN</name>
    <name evidence="17" type="ORF">SAMN05661077_2708</name>
</gene>
<evidence type="ECO:0000313" key="17">
    <source>
        <dbReference type="EMBL" id="SCY61867.1"/>
    </source>
</evidence>
<dbReference type="STRING" id="381306.AN478_06725"/>
<keyword evidence="10 14" id="KW-0479">Metal-binding</keyword>
<dbReference type="Pfam" id="PF21016">
    <property type="entry name" value="RlmN_N"/>
    <property type="match status" value="1"/>
</dbReference>
<evidence type="ECO:0000256" key="10">
    <source>
        <dbReference type="ARBA" id="ARBA00022723"/>
    </source>
</evidence>
<feature type="binding site" evidence="14">
    <location>
        <position position="306"/>
    </location>
    <ligand>
        <name>S-adenosyl-L-methionine</name>
        <dbReference type="ChEBI" id="CHEBI:59789"/>
    </ligand>
</feature>
<feature type="region of interest" description="Disordered" evidence="15">
    <location>
        <begin position="346"/>
        <end position="369"/>
    </location>
</feature>
<dbReference type="InterPro" id="IPR040072">
    <property type="entry name" value="Methyltransferase_A"/>
</dbReference>
<comment type="miscellaneous">
    <text evidence="14">Reaction proceeds by a ping-pong mechanism involving intermediate methylation of a conserved cysteine residue.</text>
</comment>
<dbReference type="PANTHER" id="PTHR30544">
    <property type="entry name" value="23S RRNA METHYLTRANSFERASE"/>
    <property type="match status" value="1"/>
</dbReference>
<organism evidence="17 18">
    <name type="scientific">Thiohalorhabdus denitrificans</name>
    <dbReference type="NCBI Taxonomy" id="381306"/>
    <lineage>
        <taxon>Bacteria</taxon>
        <taxon>Pseudomonadati</taxon>
        <taxon>Pseudomonadota</taxon>
        <taxon>Gammaproteobacteria</taxon>
        <taxon>Thiohalorhabdales</taxon>
        <taxon>Thiohalorhabdaceae</taxon>
        <taxon>Thiohalorhabdus</taxon>
    </lineage>
</organism>
<keyword evidence="12 14" id="KW-0411">Iron-sulfur</keyword>
<accession>A0A1G5HDT5</accession>
<proteinExistence type="inferred from homology"/>
<feature type="binding site" evidence="14">
    <location>
        <position position="136"/>
    </location>
    <ligand>
        <name>[4Fe-4S] cluster</name>
        <dbReference type="ChEBI" id="CHEBI:49883"/>
        <note>4Fe-4S-S-AdoMet</note>
    </ligand>
</feature>
<evidence type="ECO:0000256" key="8">
    <source>
        <dbReference type="ARBA" id="ARBA00022691"/>
    </source>
</evidence>
<dbReference type="SMART" id="SM00729">
    <property type="entry name" value="Elp3"/>
    <property type="match status" value="1"/>
</dbReference>
<evidence type="ECO:0000256" key="6">
    <source>
        <dbReference type="ARBA" id="ARBA00022603"/>
    </source>
</evidence>
<dbReference type="FunFam" id="3.20.20.70:FF:000014">
    <property type="entry name" value="Probable dual-specificity RNA methyltransferase RlmN"/>
    <property type="match status" value="1"/>
</dbReference>
<dbReference type="SFLD" id="SFLDS00029">
    <property type="entry name" value="Radical_SAM"/>
    <property type="match status" value="1"/>
</dbReference>
<dbReference type="AlphaFoldDB" id="A0A1G5HDT5"/>
<feature type="binding site" evidence="14">
    <location>
        <position position="129"/>
    </location>
    <ligand>
        <name>[4Fe-4S] cluster</name>
        <dbReference type="ChEBI" id="CHEBI:49883"/>
        <note>4Fe-4S-S-AdoMet</note>
    </ligand>
</feature>
<name>A0A1G5HDT5_9GAMM</name>
<feature type="binding site" evidence="14">
    <location>
        <begin position="176"/>
        <end position="177"/>
    </location>
    <ligand>
        <name>S-adenosyl-L-methionine</name>
        <dbReference type="ChEBI" id="CHEBI:59789"/>
    </ligand>
</feature>
<keyword evidence="4 14" id="KW-0963">Cytoplasm</keyword>
<keyword evidence="7 14" id="KW-0808">Transferase</keyword>
<comment type="caution">
    <text evidence="14">Lacks conserved residue(s) required for the propagation of feature annotation.</text>
</comment>
<dbReference type="GO" id="GO:0070475">
    <property type="term" value="P:rRNA base methylation"/>
    <property type="evidence" value="ECO:0007669"/>
    <property type="project" value="UniProtKB-UniRule"/>
</dbReference>
<dbReference type="GO" id="GO:0005737">
    <property type="term" value="C:cytoplasm"/>
    <property type="evidence" value="ECO:0007669"/>
    <property type="project" value="UniProtKB-SubCell"/>
</dbReference>
<comment type="catalytic activity">
    <reaction evidence="14">
        <text>adenosine(2503) in 23S rRNA + 2 reduced [2Fe-2S]-[ferredoxin] + 2 S-adenosyl-L-methionine = 2-methyladenosine(2503) in 23S rRNA + 5'-deoxyadenosine + L-methionine + 2 oxidized [2Fe-2S]-[ferredoxin] + S-adenosyl-L-homocysteine</text>
        <dbReference type="Rhea" id="RHEA:42916"/>
        <dbReference type="Rhea" id="RHEA-COMP:10000"/>
        <dbReference type="Rhea" id="RHEA-COMP:10001"/>
        <dbReference type="Rhea" id="RHEA-COMP:10152"/>
        <dbReference type="Rhea" id="RHEA-COMP:10282"/>
        <dbReference type="ChEBI" id="CHEBI:17319"/>
        <dbReference type="ChEBI" id="CHEBI:33737"/>
        <dbReference type="ChEBI" id="CHEBI:33738"/>
        <dbReference type="ChEBI" id="CHEBI:57844"/>
        <dbReference type="ChEBI" id="CHEBI:57856"/>
        <dbReference type="ChEBI" id="CHEBI:59789"/>
        <dbReference type="ChEBI" id="CHEBI:74411"/>
        <dbReference type="ChEBI" id="CHEBI:74497"/>
        <dbReference type="EC" id="2.1.1.192"/>
    </reaction>
</comment>
<evidence type="ECO:0000256" key="12">
    <source>
        <dbReference type="ARBA" id="ARBA00023014"/>
    </source>
</evidence>
<evidence type="ECO:0000256" key="15">
    <source>
        <dbReference type="SAM" id="MobiDB-lite"/>
    </source>
</evidence>
<protein>
    <recommendedName>
        <fullName evidence="14">Dual-specificity RNA methyltransferase RlmN</fullName>
        <ecNumber evidence="14">2.1.1.192</ecNumber>
    </recommendedName>
    <alternativeName>
        <fullName evidence="14">23S rRNA (adenine(2503)-C(2))-methyltransferase</fullName>
    </alternativeName>
    <alternativeName>
        <fullName evidence="14">23S rRNA m2A2503 methyltransferase</fullName>
    </alternativeName>
    <alternativeName>
        <fullName evidence="14">Ribosomal RNA large subunit methyltransferase N</fullName>
    </alternativeName>
    <alternativeName>
        <fullName evidence="14">tRNA (adenine(37)-C(2))-methyltransferase</fullName>
    </alternativeName>
    <alternativeName>
        <fullName evidence="14">tRNA m2A37 methyltransferase</fullName>
    </alternativeName>
</protein>
<dbReference type="InterPro" id="IPR027492">
    <property type="entry name" value="RNA_MTrfase_RlmN"/>
</dbReference>
<evidence type="ECO:0000256" key="9">
    <source>
        <dbReference type="ARBA" id="ARBA00022694"/>
    </source>
</evidence>
<dbReference type="CDD" id="cd01335">
    <property type="entry name" value="Radical_SAM"/>
    <property type="match status" value="1"/>
</dbReference>
<comment type="function">
    <text evidence="14">Specifically methylates position 2 of adenine 2503 in 23S rRNA and position 2 of adenine 37 in tRNAs. m2A2503 modification seems to play a crucial role in the proofreading step occurring at the peptidyl transferase center and thus would serve to optimize ribosomal fidelity.</text>
</comment>
<dbReference type="SUPFAM" id="SSF102114">
    <property type="entry name" value="Radical SAM enzymes"/>
    <property type="match status" value="1"/>
</dbReference>
<comment type="catalytic activity">
    <reaction evidence="14">
        <text>adenosine(37) in tRNA + 2 reduced [2Fe-2S]-[ferredoxin] + 2 S-adenosyl-L-methionine = 2-methyladenosine(37) in tRNA + 5'-deoxyadenosine + L-methionine + 2 oxidized [2Fe-2S]-[ferredoxin] + S-adenosyl-L-homocysteine</text>
        <dbReference type="Rhea" id="RHEA:43332"/>
        <dbReference type="Rhea" id="RHEA-COMP:10000"/>
        <dbReference type="Rhea" id="RHEA-COMP:10001"/>
        <dbReference type="Rhea" id="RHEA-COMP:10162"/>
        <dbReference type="Rhea" id="RHEA-COMP:10485"/>
        <dbReference type="ChEBI" id="CHEBI:17319"/>
        <dbReference type="ChEBI" id="CHEBI:33737"/>
        <dbReference type="ChEBI" id="CHEBI:33738"/>
        <dbReference type="ChEBI" id="CHEBI:57844"/>
        <dbReference type="ChEBI" id="CHEBI:57856"/>
        <dbReference type="ChEBI" id="CHEBI:59789"/>
        <dbReference type="ChEBI" id="CHEBI:74411"/>
        <dbReference type="ChEBI" id="CHEBI:74497"/>
        <dbReference type="EC" id="2.1.1.192"/>
    </reaction>
</comment>
<comment type="similarity">
    <text evidence="2 14">Belongs to the radical SAM superfamily. RlmN family.</text>
</comment>
<dbReference type="InterPro" id="IPR006638">
    <property type="entry name" value="Elp3/MiaA/NifB-like_rSAM"/>
</dbReference>
<dbReference type="InterPro" id="IPR004383">
    <property type="entry name" value="rRNA_lsu_MTrfase_RlmN/Cfr"/>
</dbReference>
<keyword evidence="11 14" id="KW-0408">Iron</keyword>
<dbReference type="GO" id="GO:0019843">
    <property type="term" value="F:rRNA binding"/>
    <property type="evidence" value="ECO:0007669"/>
    <property type="project" value="UniProtKB-UniRule"/>
</dbReference>
<keyword evidence="6 14" id="KW-0489">Methyltransferase</keyword>
<evidence type="ECO:0000256" key="5">
    <source>
        <dbReference type="ARBA" id="ARBA00022552"/>
    </source>
</evidence>
<dbReference type="GO" id="GO:0002935">
    <property type="term" value="F:tRNA (adenine(37)-C2)-methyltransferase activity"/>
    <property type="evidence" value="ECO:0007669"/>
    <property type="project" value="UniProtKB-UniRule"/>
</dbReference>
<dbReference type="GO" id="GO:0051539">
    <property type="term" value="F:4 iron, 4 sulfur cluster binding"/>
    <property type="evidence" value="ECO:0007669"/>
    <property type="project" value="UniProtKB-UniRule"/>
</dbReference>
<dbReference type="InterPro" id="IPR048641">
    <property type="entry name" value="RlmN_N"/>
</dbReference>
<feature type="binding site" evidence="14">
    <location>
        <begin position="230"/>
        <end position="232"/>
    </location>
    <ligand>
        <name>S-adenosyl-L-methionine</name>
        <dbReference type="ChEBI" id="CHEBI:59789"/>
    </ligand>
</feature>
<dbReference type="EC" id="2.1.1.192" evidence="14"/>
<reference evidence="18" key="1">
    <citation type="submission" date="2016-10" db="EMBL/GenBank/DDBJ databases">
        <authorList>
            <person name="Varghese N."/>
        </authorList>
    </citation>
    <scope>NUCLEOTIDE SEQUENCE [LARGE SCALE GENOMIC DNA]</scope>
    <source>
        <strain evidence="18">HL 19</strain>
    </source>
</reference>
<evidence type="ECO:0000256" key="11">
    <source>
        <dbReference type="ARBA" id="ARBA00023004"/>
    </source>
</evidence>
<dbReference type="Gene3D" id="3.20.20.70">
    <property type="entry name" value="Aldolase class I"/>
    <property type="match status" value="1"/>
</dbReference>
<evidence type="ECO:0000256" key="1">
    <source>
        <dbReference type="ARBA" id="ARBA00004496"/>
    </source>
</evidence>
<dbReference type="Gene3D" id="1.10.150.530">
    <property type="match status" value="1"/>
</dbReference>
<keyword evidence="13 14" id="KW-1015">Disulfide bond</keyword>
<dbReference type="GO" id="GO:0070040">
    <property type="term" value="F:rRNA (adenine(2503)-C2-)-methyltransferase activity"/>
    <property type="evidence" value="ECO:0007669"/>
    <property type="project" value="UniProtKB-UniRule"/>
</dbReference>
<sequence>MTATETVKQGPSRRPPTGGPVDLVGLDRTGLEAFFTELGEKRFRARQVMQWLHQRGVSDFEAMTDLGKGLRARLGEQARVLEPAVLSEQRSADGTIKWLLGLEDGNAVETVFIPDDDRGTLCISSQAGCPLDCKFCATGYGGFQRNLAPGEIISQVRHARSVVGDRLTNIVFMGMGEPLLNYDAVLRAIHLLMDDYAYGLSRRRITVSTVGVVPKIAELGRDTPVNLAISLHAVSDEVRDRIVPINRTYPLERLLQACRDYPLPATRRITFEYVMLDGVNDSPAEARRLVDLLAGIPAKVNLIPFNPFPQAEFQRSSREAIDRFRDILLERGMVAVTRTPRGDDIDAACGQLQGRDRDGGDSSLGAEGA</sequence>
<feature type="active site" description="Proton acceptor" evidence="14">
    <location>
        <position position="109"/>
    </location>
</feature>
<dbReference type="NCBIfam" id="TIGR00048">
    <property type="entry name" value="rRNA_mod_RlmN"/>
    <property type="match status" value="1"/>
</dbReference>
<comment type="cofactor">
    <cofactor evidence="14">
        <name>[4Fe-4S] cluster</name>
        <dbReference type="ChEBI" id="CHEBI:49883"/>
    </cofactor>
    <text evidence="14">Binds 1 [4Fe-4S] cluster. The cluster is coordinated with 3 cysteines and an exchangeable S-adenosyl-L-methionine.</text>
</comment>
<dbReference type="InterPro" id="IPR058240">
    <property type="entry name" value="rSAM_sf"/>
</dbReference>
<dbReference type="PROSITE" id="PS51918">
    <property type="entry name" value="RADICAL_SAM"/>
    <property type="match status" value="1"/>
</dbReference>
<evidence type="ECO:0000256" key="3">
    <source>
        <dbReference type="ARBA" id="ARBA00022485"/>
    </source>
</evidence>
<dbReference type="SFLD" id="SFLDF00275">
    <property type="entry name" value="adenosine_C2_methyltransferase"/>
    <property type="match status" value="1"/>
</dbReference>
<evidence type="ECO:0000256" key="7">
    <source>
        <dbReference type="ARBA" id="ARBA00022679"/>
    </source>
</evidence>
<keyword evidence="18" id="KW-1185">Reference proteome</keyword>
<feature type="domain" description="Radical SAM core" evidence="16">
    <location>
        <begin position="115"/>
        <end position="343"/>
    </location>
</feature>
<dbReference type="SFLD" id="SFLDG01062">
    <property type="entry name" value="methyltransferase_(Class_A)"/>
    <property type="match status" value="1"/>
</dbReference>
<comment type="subcellular location">
    <subcellularLocation>
        <location evidence="1 14">Cytoplasm</location>
    </subcellularLocation>
</comment>
<evidence type="ECO:0000256" key="4">
    <source>
        <dbReference type="ARBA" id="ARBA00022490"/>
    </source>
</evidence>
<dbReference type="FunFam" id="1.10.150.530:FF:000003">
    <property type="entry name" value="Dual-specificity RNA methyltransferase RlmN"/>
    <property type="match status" value="1"/>
</dbReference>
<dbReference type="GO" id="GO:0030488">
    <property type="term" value="P:tRNA methylation"/>
    <property type="evidence" value="ECO:0007669"/>
    <property type="project" value="UniProtKB-UniRule"/>
</dbReference>
<keyword evidence="8 14" id="KW-0949">S-adenosyl-L-methionine</keyword>
<feature type="active site" description="S-methylcysteine intermediate" evidence="14">
    <location>
        <position position="349"/>
    </location>
</feature>
<evidence type="ECO:0000259" key="16">
    <source>
        <dbReference type="PROSITE" id="PS51918"/>
    </source>
</evidence>
<dbReference type="InterPro" id="IPR013785">
    <property type="entry name" value="Aldolase_TIM"/>
</dbReference>
<dbReference type="HAMAP" id="MF_01849">
    <property type="entry name" value="RNA_methyltr_RlmN"/>
    <property type="match status" value="1"/>
</dbReference>
<dbReference type="OrthoDB" id="9793973at2"/>
<dbReference type="Proteomes" id="UP000183104">
    <property type="component" value="Unassembled WGS sequence"/>
</dbReference>
<dbReference type="GO" id="GO:0000049">
    <property type="term" value="F:tRNA binding"/>
    <property type="evidence" value="ECO:0007669"/>
    <property type="project" value="UniProtKB-UniRule"/>
</dbReference>
<feature type="region of interest" description="Disordered" evidence="15">
    <location>
        <begin position="1"/>
        <end position="21"/>
    </location>
</feature>